<dbReference type="Pfam" id="PF18765">
    <property type="entry name" value="Polbeta"/>
    <property type="match status" value="1"/>
</dbReference>
<evidence type="ECO:0000259" key="1">
    <source>
        <dbReference type="Pfam" id="PF18765"/>
    </source>
</evidence>
<sequence>MRIFRILEDAERRLKRIEASRDEDVLRWNIYAAIQDVLDVLAIIFSEEGGLPLTAAREAEERGVIPEGFVPFVKIRNALAHAYREIKKELTALRGRVLEKFPLFLSALRSYVSARGIDPVVEWSSLAYVFKRWGVKFAYLFGSRARGLEREDSDWDVAVYFGREVTIIEEAELGAELSKRLGVEVDVVALDNAPLDLIYIVLRDGVVIYSEDEKLRKQWEIETYLEYLDYASDYLE</sequence>
<dbReference type="SUPFAM" id="SSF81301">
    <property type="entry name" value="Nucleotidyltransferase"/>
    <property type="match status" value="1"/>
</dbReference>
<protein>
    <submittedName>
        <fullName evidence="2">DNA polymerase III subunit beta</fullName>
    </submittedName>
</protein>
<dbReference type="EMBL" id="NMUE01000012">
    <property type="protein sequence ID" value="RFA96333.1"/>
    <property type="molecule type" value="Genomic_DNA"/>
</dbReference>
<dbReference type="PANTHER" id="PTHR43852">
    <property type="entry name" value="NUCLEOTIDYLTRANSFERASE"/>
    <property type="match status" value="1"/>
</dbReference>
<dbReference type="Gene3D" id="1.20.120.580">
    <property type="entry name" value="bsu32300-like"/>
    <property type="match status" value="1"/>
</dbReference>
<dbReference type="PANTHER" id="PTHR43852:SF3">
    <property type="entry name" value="NUCLEOTIDYLTRANSFERASE"/>
    <property type="match status" value="1"/>
</dbReference>
<feature type="domain" description="Polymerase beta nucleotidyltransferase" evidence="1">
    <location>
        <begin position="134"/>
        <end position="214"/>
    </location>
</feature>
<dbReference type="Proteomes" id="UP000256877">
    <property type="component" value="Unassembled WGS sequence"/>
</dbReference>
<dbReference type="Gene3D" id="3.30.460.10">
    <property type="entry name" value="Beta Polymerase, domain 2"/>
    <property type="match status" value="1"/>
</dbReference>
<dbReference type="InterPro" id="IPR041633">
    <property type="entry name" value="Polbeta"/>
</dbReference>
<accession>A0A371QYA2</accession>
<dbReference type="CDD" id="cd05403">
    <property type="entry name" value="NT_KNTase_like"/>
    <property type="match status" value="1"/>
</dbReference>
<comment type="caution">
    <text evidence="2">The sequence shown here is derived from an EMBL/GenBank/DDBJ whole genome shotgun (WGS) entry which is preliminary data.</text>
</comment>
<dbReference type="AlphaFoldDB" id="A0A371QYA2"/>
<dbReference type="InterPro" id="IPR037038">
    <property type="entry name" value="HepT-like_sf"/>
</dbReference>
<reference evidence="4 5" key="1">
    <citation type="submission" date="2017-07" db="EMBL/GenBank/DDBJ databases">
        <title>Draft genome sequence of aerobic hyperthermophilic archaea, Pyrobaculum aerophilum YKB31 and YKB32.</title>
        <authorList>
            <person name="Mochizuki T."/>
            <person name="Berliner A.J."/>
            <person name="Yoshida-Takashima Y."/>
            <person name="Takaki Y."/>
            <person name="Nunoura T."/>
            <person name="Takai K."/>
        </authorList>
    </citation>
    <scope>NUCLEOTIDE SEQUENCE [LARGE SCALE GENOMIC DNA]</scope>
    <source>
        <strain evidence="3 5">YKB31</strain>
        <strain evidence="2 4">YKB32</strain>
    </source>
</reference>
<name>A0A371QYA2_9CREN</name>
<dbReference type="EMBL" id="NMUF01000054">
    <property type="protein sequence ID" value="RFA95636.1"/>
    <property type="molecule type" value="Genomic_DNA"/>
</dbReference>
<gene>
    <name evidence="3" type="ORF">CGL51_05080</name>
    <name evidence="2" type="ORF">CGL52_12625</name>
</gene>
<dbReference type="Proteomes" id="UP000257123">
    <property type="component" value="Unassembled WGS sequence"/>
</dbReference>
<evidence type="ECO:0000313" key="4">
    <source>
        <dbReference type="Proteomes" id="UP000256877"/>
    </source>
</evidence>
<dbReference type="NCBIfam" id="NF047752">
    <property type="entry name" value="MntA_antitoxin"/>
    <property type="match status" value="1"/>
</dbReference>
<organism evidence="2 4">
    <name type="scientific">Pyrobaculum aerophilum</name>
    <dbReference type="NCBI Taxonomy" id="13773"/>
    <lineage>
        <taxon>Archaea</taxon>
        <taxon>Thermoproteota</taxon>
        <taxon>Thermoprotei</taxon>
        <taxon>Thermoproteales</taxon>
        <taxon>Thermoproteaceae</taxon>
        <taxon>Pyrobaculum</taxon>
    </lineage>
</organism>
<evidence type="ECO:0000313" key="5">
    <source>
        <dbReference type="Proteomes" id="UP000257123"/>
    </source>
</evidence>
<dbReference type="InterPro" id="IPR052930">
    <property type="entry name" value="TA_antitoxin_MntA"/>
</dbReference>
<dbReference type="OrthoDB" id="25428at2157"/>
<evidence type="ECO:0000313" key="2">
    <source>
        <dbReference type="EMBL" id="RFA95636.1"/>
    </source>
</evidence>
<proteinExistence type="predicted"/>
<dbReference type="RefSeq" id="WP_116420919.1">
    <property type="nucleotide sequence ID" value="NZ_NMUE01000012.1"/>
</dbReference>
<evidence type="ECO:0000313" key="3">
    <source>
        <dbReference type="EMBL" id="RFA96333.1"/>
    </source>
</evidence>
<dbReference type="InterPro" id="IPR043519">
    <property type="entry name" value="NT_sf"/>
</dbReference>